<name>A0ABX3SPU7_MYCMA</name>
<dbReference type="GO" id="GO:0016874">
    <property type="term" value="F:ligase activity"/>
    <property type="evidence" value="ECO:0007669"/>
    <property type="project" value="UniProtKB-KW"/>
</dbReference>
<dbReference type="Gene3D" id="3.30.300.30">
    <property type="match status" value="1"/>
</dbReference>
<keyword evidence="2 4" id="KW-0436">Ligase</keyword>
<comment type="caution">
    <text evidence="4">The sequence shown here is derived from an EMBL/GenBank/DDBJ whole genome shotgun (WGS) entry which is preliminary data.</text>
</comment>
<dbReference type="InterPro" id="IPR040097">
    <property type="entry name" value="FAAL/FAAC"/>
</dbReference>
<dbReference type="CDD" id="cd05931">
    <property type="entry name" value="FAAL"/>
    <property type="match status" value="1"/>
</dbReference>
<dbReference type="SUPFAM" id="SSF56801">
    <property type="entry name" value="Acetyl-CoA synthetase-like"/>
    <property type="match status" value="1"/>
</dbReference>
<keyword evidence="5" id="KW-1185">Reference proteome</keyword>
<evidence type="ECO:0000256" key="2">
    <source>
        <dbReference type="ARBA" id="ARBA00022598"/>
    </source>
</evidence>
<gene>
    <name evidence="4" type="ORF">BST29_15710</name>
</gene>
<sequence length="623" mass="66291">MDCGSRQHAADVPGLLQIEDCLAPDGNVALPPGATLISLIERNIANVGDAVAYRYLDYSHATDGQAVEVTWTQFGVRLQAIGAHVQQAASRGERVAVLAPQGIDYVAGFYAAVKAGTIAVPLFAPELPGHAERLDTALRDSEPAVVLTTTAAKDAVENFLANLPQLRRPRVVVVDQIPDSAAELFVPTELGMDDVSHLQYTSGSTRPPVGVEITHRAVGTNLVQMILSIDLLDRNTHGVSWLPLYHDMGLSMIGFPAVYGGHSTLMSPTAFVRRPLRWIQALSAESRQGRVVTAAPNFAYEWTAQRGLPGPGDDVDLGNVVLIIGSEPVSIDAVNTFNKAFAPYGLPRTAFKPSYGIAEATLFVATIDPSAEASVVYLDREQLGAGHAVRVAADAPNAVPQVSCGRVARSEWAVIVDPDTETELPDGEVGEIWLRGNNIGRGYWGLPDETRRAFGAGLRSRLAEGSHAEGAALGGAWLRTGDLGVYLGGELYVTGRIVDLVTIDGRNHYPQDIEATVAEASPMVRRGYVTAFSVPANEAPGAEASNNSRQRLIVVAERAAGTSRDDPQPAIEAIRDAVSHRHGVTVSDVRFLPAGAIPRTTSGKLARLACRAQYVSGTLGVHQ</sequence>
<dbReference type="PANTHER" id="PTHR22754">
    <property type="entry name" value="DISCO-INTERACTING PROTEIN 2 DIP2 -RELATED"/>
    <property type="match status" value="1"/>
</dbReference>
<feature type="domain" description="AMP-dependent synthetase/ligase" evidence="3">
    <location>
        <begin position="41"/>
        <end position="444"/>
    </location>
</feature>
<dbReference type="Gene3D" id="3.40.50.12780">
    <property type="entry name" value="N-terminal domain of ligase-like"/>
    <property type="match status" value="1"/>
</dbReference>
<accession>A0ABX3SPU7</accession>
<dbReference type="EMBL" id="MVHV01000015">
    <property type="protein sequence ID" value="ORA80935.1"/>
    <property type="molecule type" value="Genomic_DNA"/>
</dbReference>
<dbReference type="Pfam" id="PF00501">
    <property type="entry name" value="AMP-binding"/>
    <property type="match status" value="1"/>
</dbReference>
<evidence type="ECO:0000256" key="1">
    <source>
        <dbReference type="ARBA" id="ARBA00006432"/>
    </source>
</evidence>
<protein>
    <submittedName>
        <fullName evidence="4">Fatty-acid--CoA ligase</fullName>
    </submittedName>
</protein>
<proteinExistence type="inferred from homology"/>
<dbReference type="Proteomes" id="UP000243140">
    <property type="component" value="Unassembled WGS sequence"/>
</dbReference>
<evidence type="ECO:0000313" key="5">
    <source>
        <dbReference type="Proteomes" id="UP000243140"/>
    </source>
</evidence>
<dbReference type="RefSeq" id="WP_083011120.1">
    <property type="nucleotide sequence ID" value="NZ_CP060015.1"/>
</dbReference>
<dbReference type="InterPro" id="IPR042099">
    <property type="entry name" value="ANL_N_sf"/>
</dbReference>
<evidence type="ECO:0000313" key="4">
    <source>
        <dbReference type="EMBL" id="ORA80935.1"/>
    </source>
</evidence>
<dbReference type="InterPro" id="IPR000873">
    <property type="entry name" value="AMP-dep_synth/lig_dom"/>
</dbReference>
<evidence type="ECO:0000259" key="3">
    <source>
        <dbReference type="Pfam" id="PF00501"/>
    </source>
</evidence>
<comment type="similarity">
    <text evidence="1">Belongs to the ATP-dependent AMP-binding enzyme family.</text>
</comment>
<dbReference type="InterPro" id="IPR045851">
    <property type="entry name" value="AMP-bd_C_sf"/>
</dbReference>
<dbReference type="NCBIfam" id="NF009124">
    <property type="entry name" value="PRK12476.1"/>
    <property type="match status" value="1"/>
</dbReference>
<reference evidence="4 5" key="1">
    <citation type="submission" date="2017-02" db="EMBL/GenBank/DDBJ databases">
        <title>The new phylogeny of genus Mycobacterium.</title>
        <authorList>
            <person name="Tortoli E."/>
            <person name="Trovato A."/>
            <person name="Cirillo D.M."/>
        </authorList>
    </citation>
    <scope>NUCLEOTIDE SEQUENCE [LARGE SCALE GENOMIC DNA]</scope>
    <source>
        <strain evidence="4 5">IP1130001</strain>
    </source>
</reference>
<dbReference type="PANTHER" id="PTHR22754:SF32">
    <property type="entry name" value="DISCO-INTERACTING PROTEIN 2"/>
    <property type="match status" value="1"/>
</dbReference>
<organism evidence="4 5">
    <name type="scientific">Mycobacterium malmoense</name>
    <dbReference type="NCBI Taxonomy" id="1780"/>
    <lineage>
        <taxon>Bacteria</taxon>
        <taxon>Bacillati</taxon>
        <taxon>Actinomycetota</taxon>
        <taxon>Actinomycetes</taxon>
        <taxon>Mycobacteriales</taxon>
        <taxon>Mycobacteriaceae</taxon>
        <taxon>Mycobacterium</taxon>
    </lineage>
</organism>